<dbReference type="Pfam" id="PF08534">
    <property type="entry name" value="Redoxin"/>
    <property type="match status" value="1"/>
</dbReference>
<keyword evidence="1" id="KW-0472">Membrane</keyword>
<feature type="transmembrane region" description="Helical" evidence="1">
    <location>
        <begin position="6"/>
        <end position="30"/>
    </location>
</feature>
<feature type="transmembrane region" description="Helical" evidence="1">
    <location>
        <begin position="157"/>
        <end position="178"/>
    </location>
</feature>
<dbReference type="GO" id="GO:0016491">
    <property type="term" value="F:oxidoreductase activity"/>
    <property type="evidence" value="ECO:0007669"/>
    <property type="project" value="InterPro"/>
</dbReference>
<name>A0A837HRM7_9BACT</name>
<evidence type="ECO:0000313" key="4">
    <source>
        <dbReference type="Proteomes" id="UP000033998"/>
    </source>
</evidence>
<gene>
    <name evidence="3" type="ORF">UT27_C0001G0082</name>
</gene>
<keyword evidence="1" id="KW-0812">Transmembrane</keyword>
<dbReference type="InterPro" id="IPR013766">
    <property type="entry name" value="Thioredoxin_domain"/>
</dbReference>
<evidence type="ECO:0000313" key="3">
    <source>
        <dbReference type="EMBL" id="KKR02304.1"/>
    </source>
</evidence>
<dbReference type="Pfam" id="PF17991">
    <property type="entry name" value="Thioredoxin_10"/>
    <property type="match status" value="1"/>
</dbReference>
<sequence length="585" mass="66020">MAFFIISFVAGVLTILAPCILPLLPVIVGRSLSDPTLSQRRVFVVITSLGISVILFTLILKVSTFFVNIPQDFWKYISGGIIFIFGLVTLFPNLWENLPFVWRLNTGGNKVLMSGYQRNDIWGDIIVGASLGPIFSACSPTYFVILATVLPVRPAVGILYLFTYTVGLCLALLLVSILGQRIMNKLNFTLDPYGWFKRTLGVIFILVSLGILTGYDKQLQISLLDAGFFDVTKVEQNLLDLNSQTNLEDKTVIELKTEKPEEEQGKNNFLTPEQKSKKFILAPDLSSIDGYINTDNKPITISEFKGKKVVLLDIWTYSCINCQRTIPYLNEWHKKYEDKGLVIIGLHTPEFSFERILKNVEEAVKDFSIKYPVVLDNDFSTWQAYKNQYWPRKYLIDIDGYIIYDHAGEGKYTETEKEIQKALQERSYKLGNADTMPLDISNPANKIEVLFSGIGSPEIYFGSTRNERLSNGNAGISGTQNLTIPDEIKINNLYLGGAWSITAEYAENFGGGSVVFKYKAKNVYMVASSKTEAEIEIFIDGKLDRTIFIKSEMLYKIIQGIDYEEHTLMLKIKKGGMQVFTFTFG</sequence>
<dbReference type="Gene3D" id="2.60.120.260">
    <property type="entry name" value="Galactose-binding domain-like"/>
    <property type="match status" value="1"/>
</dbReference>
<dbReference type="EMBL" id="LBWE01000001">
    <property type="protein sequence ID" value="KKR02304.1"/>
    <property type="molecule type" value="Genomic_DNA"/>
</dbReference>
<evidence type="ECO:0000256" key="1">
    <source>
        <dbReference type="SAM" id="Phobius"/>
    </source>
</evidence>
<dbReference type="InterPro" id="IPR050553">
    <property type="entry name" value="Thioredoxin_ResA/DsbE_sf"/>
</dbReference>
<dbReference type="AlphaFoldDB" id="A0A837HRM7"/>
<dbReference type="Proteomes" id="UP000033998">
    <property type="component" value="Unassembled WGS sequence"/>
</dbReference>
<feature type="transmembrane region" description="Helical" evidence="1">
    <location>
        <begin position="73"/>
        <end position="95"/>
    </location>
</feature>
<evidence type="ECO:0000259" key="2">
    <source>
        <dbReference type="PROSITE" id="PS51352"/>
    </source>
</evidence>
<feature type="transmembrane region" description="Helical" evidence="1">
    <location>
        <begin position="42"/>
        <end position="67"/>
    </location>
</feature>
<dbReference type="Gene3D" id="3.40.30.10">
    <property type="entry name" value="Glutaredoxin"/>
    <property type="match status" value="1"/>
</dbReference>
<protein>
    <submittedName>
        <fullName evidence="3">Alkyl hydroperoxide reductase/ Thiol specific antioxidant/ Mal allergen</fullName>
    </submittedName>
</protein>
<proteinExistence type="predicted"/>
<dbReference type="InterPro" id="IPR041017">
    <property type="entry name" value="Thioredoxin_10"/>
</dbReference>
<keyword evidence="1" id="KW-1133">Transmembrane helix</keyword>
<feature type="domain" description="Thioredoxin" evidence="2">
    <location>
        <begin position="270"/>
        <end position="424"/>
    </location>
</feature>
<dbReference type="InterPro" id="IPR036249">
    <property type="entry name" value="Thioredoxin-like_sf"/>
</dbReference>
<accession>A0A837HRM7</accession>
<dbReference type="InterPro" id="IPR013740">
    <property type="entry name" value="Redoxin"/>
</dbReference>
<reference evidence="3 4" key="1">
    <citation type="journal article" date="2015" name="Nature">
        <title>rRNA introns, odd ribosomes, and small enigmatic genomes across a large radiation of phyla.</title>
        <authorList>
            <person name="Brown C.T."/>
            <person name="Hug L.A."/>
            <person name="Thomas B.C."/>
            <person name="Sharon I."/>
            <person name="Castelle C.J."/>
            <person name="Singh A."/>
            <person name="Wilkins M.J."/>
            <person name="Williams K.H."/>
            <person name="Banfield J.F."/>
        </authorList>
    </citation>
    <scope>NUCLEOTIDE SEQUENCE [LARGE SCALE GENOMIC DNA]</scope>
</reference>
<dbReference type="SUPFAM" id="SSF52833">
    <property type="entry name" value="Thioredoxin-like"/>
    <property type="match status" value="1"/>
</dbReference>
<dbReference type="PANTHER" id="PTHR42852:SF13">
    <property type="entry name" value="PROTEIN DIPZ"/>
    <property type="match status" value="1"/>
</dbReference>
<dbReference type="PANTHER" id="PTHR42852">
    <property type="entry name" value="THIOL:DISULFIDE INTERCHANGE PROTEIN DSBE"/>
    <property type="match status" value="1"/>
</dbReference>
<organism evidence="3 4">
    <name type="scientific">Candidatus Nomurabacteria bacterium GW2011_GWD2_39_12</name>
    <dbReference type="NCBI Taxonomy" id="1618759"/>
    <lineage>
        <taxon>Bacteria</taxon>
        <taxon>Candidatus Nomuraibacteriota</taxon>
    </lineage>
</organism>
<comment type="caution">
    <text evidence="3">The sequence shown here is derived from an EMBL/GenBank/DDBJ whole genome shotgun (WGS) entry which is preliminary data.</text>
</comment>
<feature type="transmembrane region" description="Helical" evidence="1">
    <location>
        <begin position="121"/>
        <end position="145"/>
    </location>
</feature>
<dbReference type="PROSITE" id="PS51352">
    <property type="entry name" value="THIOREDOXIN_2"/>
    <property type="match status" value="1"/>
</dbReference>